<sequence>MGWWGRRRLNRQLEAAEYLYKQLRWADAERELRGVLEAAGDGTGPLVASAHTLLAQALRVQGRLQEAESEARAAIEVQPVPGRFEGRNGQDVLALVLGDLGRHREAADLLSATAAARARITSSDHRLVLKGRSDRLQHLAYLGLPEEVVAEAGALKTAARGAEGIHRLLLPLAVTNGLAFSLSLHGHYEQAEHLLVPVLDEARRWRLGRVLMVLHLGAARALTGQGQAQEALAAVKKAQDIYDQAPGAEALAHDLSAISLARAAALLALGRPADAEHEARHCVSQCERHLGRAHHRALESATVLGAALADLHRNDEAAELLHATHDAWRTHFGHDHHGTIRARQALATLTDQPE</sequence>
<accession>A0ABN4GTU5</accession>
<proteinExistence type="predicted"/>
<evidence type="ECO:0000313" key="2">
    <source>
        <dbReference type="Proteomes" id="UP000035366"/>
    </source>
</evidence>
<dbReference type="Gene3D" id="1.25.40.10">
    <property type="entry name" value="Tetratricopeptide repeat domain"/>
    <property type="match status" value="3"/>
</dbReference>
<organism evidence="1 2">
    <name type="scientific">Streptomyces incarnatus</name>
    <dbReference type="NCBI Taxonomy" id="665007"/>
    <lineage>
        <taxon>Bacteria</taxon>
        <taxon>Bacillati</taxon>
        <taxon>Actinomycetota</taxon>
        <taxon>Actinomycetes</taxon>
        <taxon>Kitasatosporales</taxon>
        <taxon>Streptomycetaceae</taxon>
        <taxon>Streptomyces</taxon>
    </lineage>
</organism>
<dbReference type="Proteomes" id="UP000035366">
    <property type="component" value="Chromosome"/>
</dbReference>
<dbReference type="SUPFAM" id="SSF48452">
    <property type="entry name" value="TPR-like"/>
    <property type="match status" value="2"/>
</dbReference>
<dbReference type="PANTHER" id="PTHR46082">
    <property type="entry name" value="ATP/GTP-BINDING PROTEIN-RELATED"/>
    <property type="match status" value="1"/>
</dbReference>
<name>A0ABN4GTU5_9ACTN</name>
<dbReference type="InterPro" id="IPR011990">
    <property type="entry name" value="TPR-like_helical_dom_sf"/>
</dbReference>
<gene>
    <name evidence="1" type="ORF">ABB07_38260</name>
</gene>
<dbReference type="InterPro" id="IPR053137">
    <property type="entry name" value="NLR-like"/>
</dbReference>
<reference evidence="1 2" key="1">
    <citation type="journal article" date="2015" name="ISME J.">
        <title>Draft Genome Sequence of Streptomyces incarnatus NRRL8089, which Produces the Nucleoside Antibiotic Sinefungin.</title>
        <authorList>
            <person name="Oshima K."/>
            <person name="Hattori M."/>
            <person name="Shimizu H."/>
            <person name="Fukuda K."/>
            <person name="Nemoto M."/>
            <person name="Inagaki K."/>
            <person name="Tamura T."/>
        </authorList>
    </citation>
    <scope>NUCLEOTIDE SEQUENCE [LARGE SCALE GENOMIC DNA]</scope>
    <source>
        <strain evidence="1 2">NRRL 8089</strain>
    </source>
</reference>
<dbReference type="RefSeq" id="WP_208903117.1">
    <property type="nucleotide sequence ID" value="NZ_CP011497.1"/>
</dbReference>
<keyword evidence="2" id="KW-1185">Reference proteome</keyword>
<evidence type="ECO:0008006" key="3">
    <source>
        <dbReference type="Google" id="ProtNLM"/>
    </source>
</evidence>
<dbReference type="Pfam" id="PF13374">
    <property type="entry name" value="TPR_10"/>
    <property type="match status" value="1"/>
</dbReference>
<dbReference type="PANTHER" id="PTHR46082:SF6">
    <property type="entry name" value="AAA+ ATPASE DOMAIN-CONTAINING PROTEIN-RELATED"/>
    <property type="match status" value="1"/>
</dbReference>
<protein>
    <recommendedName>
        <fullName evidence="3">MalT-like TPR region domain-containing protein</fullName>
    </recommendedName>
</protein>
<evidence type="ECO:0000313" key="1">
    <source>
        <dbReference type="EMBL" id="AKJ15694.1"/>
    </source>
</evidence>
<dbReference type="EMBL" id="CP011497">
    <property type="protein sequence ID" value="AKJ15694.1"/>
    <property type="molecule type" value="Genomic_DNA"/>
</dbReference>